<comment type="subcellular location">
    <subcellularLocation>
        <location evidence="1">Nucleus</location>
    </subcellularLocation>
</comment>
<dbReference type="Pfam" id="PF05129">
    <property type="entry name" value="Zn_ribbon_Elf1"/>
    <property type="match status" value="1"/>
</dbReference>
<sequence>MGKRKVKRKPPPKVKSIVPLETQFNCPFCNHERMGVLSTEKNIQCDFVVEGCVILI</sequence>
<evidence type="ECO:0000313" key="2">
    <source>
        <dbReference type="EMBL" id="EJW72984.1"/>
    </source>
</evidence>
<dbReference type="AlphaFoldDB" id="J9EC46"/>
<protein>
    <recommendedName>
        <fullName evidence="1">Transcription elongation factor 1 homolog</fullName>
    </recommendedName>
</protein>
<keyword evidence="1" id="KW-0539">Nucleus</keyword>
<dbReference type="GO" id="GO:0005634">
    <property type="term" value="C:nucleus"/>
    <property type="evidence" value="ECO:0007669"/>
    <property type="project" value="UniProtKB-SubCell"/>
</dbReference>
<comment type="caution">
    <text evidence="2">The sequence shown here is derived from an EMBL/GenBank/DDBJ whole genome shotgun (WGS) entry which is preliminary data.</text>
</comment>
<keyword evidence="1" id="KW-0804">Transcription</keyword>
<keyword evidence="1" id="KW-0863">Zinc-finger</keyword>
<proteinExistence type="inferred from homology"/>
<keyword evidence="1" id="KW-0805">Transcription regulation</keyword>
<keyword evidence="1" id="KW-0479">Metal-binding</keyword>
<evidence type="ECO:0000256" key="1">
    <source>
        <dbReference type="RuleBase" id="RU364033"/>
    </source>
</evidence>
<dbReference type="EMBL" id="ADBV01014960">
    <property type="protein sequence ID" value="EJW72984.1"/>
    <property type="molecule type" value="Genomic_DNA"/>
</dbReference>
<accession>J9EC46</accession>
<comment type="function">
    <text evidence="1">Transcription elongation factor implicated in the maintenance of proper chromatin structure in actively transcribed regions.</text>
</comment>
<reference evidence="3" key="1">
    <citation type="submission" date="2012-08" db="EMBL/GenBank/DDBJ databases">
        <title>The Genome Sequence of Wuchereria bancrofti.</title>
        <authorList>
            <person name="Nutman T.B."/>
            <person name="Fink D.L."/>
            <person name="Russ C."/>
            <person name="Young S."/>
            <person name="Zeng Q."/>
            <person name="Koehrsen M."/>
            <person name="Alvarado L."/>
            <person name="Berlin A."/>
            <person name="Chapman S.B."/>
            <person name="Chen Z."/>
            <person name="Freedman E."/>
            <person name="Gellesch M."/>
            <person name="Goldberg J."/>
            <person name="Griggs A."/>
            <person name="Gujja S."/>
            <person name="Heilman E.R."/>
            <person name="Heiman D."/>
            <person name="Hepburn T."/>
            <person name="Howarth C."/>
            <person name="Jen D."/>
            <person name="Larson L."/>
            <person name="Lewis B."/>
            <person name="Mehta T."/>
            <person name="Park D."/>
            <person name="Pearson M."/>
            <person name="Roberts A."/>
            <person name="Saif S."/>
            <person name="Shea T."/>
            <person name="Shenoy N."/>
            <person name="Sisk P."/>
            <person name="Stolte C."/>
            <person name="Sykes S."/>
            <person name="Walk T."/>
            <person name="White J."/>
            <person name="Yandava C."/>
            <person name="Haas B."/>
            <person name="Henn M.R."/>
            <person name="Nusbaum C."/>
            <person name="Birren B."/>
        </authorList>
    </citation>
    <scope>NUCLEOTIDE SEQUENCE [LARGE SCALE GENOMIC DNA]</scope>
    <source>
        <strain evidence="3">NA</strain>
    </source>
</reference>
<name>J9EC46_WUCBA</name>
<evidence type="ECO:0000313" key="3">
    <source>
        <dbReference type="Proteomes" id="UP000004810"/>
    </source>
</evidence>
<keyword evidence="1" id="KW-0862">Zinc</keyword>
<dbReference type="SUPFAM" id="SSF57783">
    <property type="entry name" value="Zinc beta-ribbon"/>
    <property type="match status" value="1"/>
</dbReference>
<organism evidence="2 3">
    <name type="scientific">Wuchereria bancrofti</name>
    <dbReference type="NCBI Taxonomy" id="6293"/>
    <lineage>
        <taxon>Eukaryota</taxon>
        <taxon>Metazoa</taxon>
        <taxon>Ecdysozoa</taxon>
        <taxon>Nematoda</taxon>
        <taxon>Chromadorea</taxon>
        <taxon>Rhabditida</taxon>
        <taxon>Spirurina</taxon>
        <taxon>Spiruromorpha</taxon>
        <taxon>Filarioidea</taxon>
        <taxon>Onchocercidae</taxon>
        <taxon>Wuchereria</taxon>
    </lineage>
</organism>
<dbReference type="InterPro" id="IPR007808">
    <property type="entry name" value="Elf1"/>
</dbReference>
<comment type="similarity">
    <text evidence="1">Belongs to the ELOF1 family.</text>
</comment>
<gene>
    <name evidence="2" type="ORF">WUBG_16111</name>
</gene>
<dbReference type="Proteomes" id="UP000004810">
    <property type="component" value="Unassembled WGS sequence"/>
</dbReference>
<dbReference type="GO" id="GO:0008270">
    <property type="term" value="F:zinc ion binding"/>
    <property type="evidence" value="ECO:0007669"/>
    <property type="project" value="UniProtKB-KW"/>
</dbReference>